<keyword evidence="1" id="KW-0812">Transmembrane</keyword>
<dbReference type="Proteomes" id="UP000248918">
    <property type="component" value="Unassembled WGS sequence"/>
</dbReference>
<dbReference type="AlphaFoldDB" id="A0A329CQL7"/>
<gene>
    <name evidence="2" type="ORF">BX591_104271</name>
</gene>
<name>A0A329CQL7_9BURK</name>
<proteinExistence type="predicted"/>
<keyword evidence="1" id="KW-0472">Membrane</keyword>
<sequence length="75" mass="8068">MATPLRGAIVSNQIIRGFGSNESDSMENNMKRLILTLIAGTLLATALGGCIVAPAPGYYYGGGYGYYHHGGYYYR</sequence>
<feature type="transmembrane region" description="Helical" evidence="1">
    <location>
        <begin position="33"/>
        <end position="55"/>
    </location>
</feature>
<keyword evidence="1" id="KW-1133">Transmembrane helix</keyword>
<evidence type="ECO:0000313" key="2">
    <source>
        <dbReference type="EMBL" id="RAS35941.1"/>
    </source>
</evidence>
<dbReference type="EMBL" id="QLTK01000004">
    <property type="protein sequence ID" value="RAS35941.1"/>
    <property type="molecule type" value="Genomic_DNA"/>
</dbReference>
<organism evidence="2 3">
    <name type="scientific">Paraburkholderia bryophila</name>
    <dbReference type="NCBI Taxonomy" id="420952"/>
    <lineage>
        <taxon>Bacteria</taxon>
        <taxon>Pseudomonadati</taxon>
        <taxon>Pseudomonadota</taxon>
        <taxon>Betaproteobacteria</taxon>
        <taxon>Burkholderiales</taxon>
        <taxon>Burkholderiaceae</taxon>
        <taxon>Paraburkholderia</taxon>
    </lineage>
</organism>
<reference evidence="2 3" key="1">
    <citation type="submission" date="2018-06" db="EMBL/GenBank/DDBJ databases">
        <title>Genomic Encyclopedia of Type Strains, Phase III (KMG-III): the genomes of soil and plant-associated and newly described type strains.</title>
        <authorList>
            <person name="Whitman W."/>
        </authorList>
    </citation>
    <scope>NUCLEOTIDE SEQUENCE [LARGE SCALE GENOMIC DNA]</scope>
    <source>
        <strain evidence="2 3">LMG 23644</strain>
    </source>
</reference>
<comment type="caution">
    <text evidence="2">The sequence shown here is derived from an EMBL/GenBank/DDBJ whole genome shotgun (WGS) entry which is preliminary data.</text>
</comment>
<evidence type="ECO:0000256" key="1">
    <source>
        <dbReference type="SAM" id="Phobius"/>
    </source>
</evidence>
<protein>
    <submittedName>
        <fullName evidence="2">Uncharacterized protein</fullName>
    </submittedName>
</protein>
<accession>A0A329CQL7</accession>
<evidence type="ECO:0000313" key="3">
    <source>
        <dbReference type="Proteomes" id="UP000248918"/>
    </source>
</evidence>